<protein>
    <submittedName>
        <fullName evidence="1">Uncharacterized protein</fullName>
    </submittedName>
</protein>
<dbReference type="OMA" id="ICPTPRG"/>
<dbReference type="AlphaFoldDB" id="A0A1M2V8H4"/>
<accession>A0A1M2V8H4</accession>
<comment type="caution">
    <text evidence="1">The sequence shown here is derived from an EMBL/GenBank/DDBJ whole genome shotgun (WGS) entry which is preliminary data.</text>
</comment>
<keyword evidence="2" id="KW-1185">Reference proteome</keyword>
<proteinExistence type="predicted"/>
<sequence length="200" mass="22232">MASIAALEQLVRDACVAYAPALAREVDRAVIGLEEMKESGSHGPDDWRAALDDTLKLMVRPPICPTPRGTHADPSGKGDYFAITLHGREMVPLLERVEMLLCLAHDPDDLWLYFQERFLLAKRRATRLYYLGALHRVEAALMQARVVRGVASRSDAPLGLASAVTRLEAQLHELRTVREELKEELQLVGDVAPDAVTEVR</sequence>
<dbReference type="Proteomes" id="UP000184267">
    <property type="component" value="Unassembled WGS sequence"/>
</dbReference>
<organism evidence="1 2">
    <name type="scientific">Trametes pubescens</name>
    <name type="common">White-rot fungus</name>
    <dbReference type="NCBI Taxonomy" id="154538"/>
    <lineage>
        <taxon>Eukaryota</taxon>
        <taxon>Fungi</taxon>
        <taxon>Dikarya</taxon>
        <taxon>Basidiomycota</taxon>
        <taxon>Agaricomycotina</taxon>
        <taxon>Agaricomycetes</taxon>
        <taxon>Polyporales</taxon>
        <taxon>Polyporaceae</taxon>
        <taxon>Trametes</taxon>
    </lineage>
</organism>
<gene>
    <name evidence="1" type="ORF">TRAPUB_5442</name>
</gene>
<name>A0A1M2V8H4_TRAPU</name>
<dbReference type="EMBL" id="MNAD01001589">
    <property type="protein sequence ID" value="OJT03874.1"/>
    <property type="molecule type" value="Genomic_DNA"/>
</dbReference>
<dbReference type="OrthoDB" id="2716526at2759"/>
<evidence type="ECO:0000313" key="1">
    <source>
        <dbReference type="EMBL" id="OJT03874.1"/>
    </source>
</evidence>
<evidence type="ECO:0000313" key="2">
    <source>
        <dbReference type="Proteomes" id="UP000184267"/>
    </source>
</evidence>
<reference evidence="1 2" key="1">
    <citation type="submission" date="2016-10" db="EMBL/GenBank/DDBJ databases">
        <title>Genome sequence of the basidiomycete white-rot fungus Trametes pubescens.</title>
        <authorList>
            <person name="Makela M.R."/>
            <person name="Granchi Z."/>
            <person name="Peng M."/>
            <person name="De Vries R.P."/>
            <person name="Grigoriev I."/>
            <person name="Riley R."/>
            <person name="Hilden K."/>
        </authorList>
    </citation>
    <scope>NUCLEOTIDE SEQUENCE [LARGE SCALE GENOMIC DNA]</scope>
    <source>
        <strain evidence="1 2">FBCC735</strain>
    </source>
</reference>